<reference evidence="1 2" key="1">
    <citation type="journal article" date="2014" name="Genome Biol.">
        <title>Transcriptome and methylome profiling reveals relics of genome dominance in the mesopolyploid Brassica oleracea.</title>
        <authorList>
            <person name="Parkin I.A."/>
            <person name="Koh C."/>
            <person name="Tang H."/>
            <person name="Robinson S.J."/>
            <person name="Kagale S."/>
            <person name="Clarke W.E."/>
            <person name="Town C.D."/>
            <person name="Nixon J."/>
            <person name="Krishnakumar V."/>
            <person name="Bidwell S.L."/>
            <person name="Denoeud F."/>
            <person name="Belcram H."/>
            <person name="Links M.G."/>
            <person name="Just J."/>
            <person name="Clarke C."/>
            <person name="Bender T."/>
            <person name="Huebert T."/>
            <person name="Mason A.S."/>
            <person name="Pires J.C."/>
            <person name="Barker G."/>
            <person name="Moore J."/>
            <person name="Walley P.G."/>
            <person name="Manoli S."/>
            <person name="Batley J."/>
            <person name="Edwards D."/>
            <person name="Nelson M.N."/>
            <person name="Wang X."/>
            <person name="Paterson A.H."/>
            <person name="King G."/>
            <person name="Bancroft I."/>
            <person name="Chalhoub B."/>
            <person name="Sharpe A.G."/>
        </authorList>
    </citation>
    <scope>NUCLEOTIDE SEQUENCE</scope>
    <source>
        <strain evidence="1 2">cv. TO1000</strain>
    </source>
</reference>
<sequence length="153" mass="17709">MREHVRERTKETTCRVNSPVRVRDVLVKWSGGLPLEVRFRFCCVRWWWIQSRFRTDGYSCMLGLLCFLLDSVGWVPMRSSGFHFQVDEVANTGSLIKLDLSILSRQVIDVVITVVFLHLTTLSFASGKEATEIQQPSPTDVFNHKRRAFALEF</sequence>
<dbReference type="AlphaFoldDB" id="A0A0D3D1N0"/>
<proteinExistence type="predicted"/>
<keyword evidence="2" id="KW-1185">Reference proteome</keyword>
<name>A0A0D3D1N0_BRAOL</name>
<evidence type="ECO:0000313" key="1">
    <source>
        <dbReference type="EnsemblPlants" id="Bo6g122250.1"/>
    </source>
</evidence>
<evidence type="ECO:0000313" key="2">
    <source>
        <dbReference type="Proteomes" id="UP000032141"/>
    </source>
</evidence>
<dbReference type="Proteomes" id="UP000032141">
    <property type="component" value="Chromosome C6"/>
</dbReference>
<reference evidence="1" key="2">
    <citation type="submission" date="2015-03" db="UniProtKB">
        <authorList>
            <consortium name="EnsemblPlants"/>
        </authorList>
    </citation>
    <scope>IDENTIFICATION</scope>
</reference>
<dbReference type="EnsemblPlants" id="Bo6g122250.1">
    <property type="protein sequence ID" value="Bo6g122250.1"/>
    <property type="gene ID" value="Bo6g122250"/>
</dbReference>
<dbReference type="Gramene" id="Bo6g122250.1">
    <property type="protein sequence ID" value="Bo6g122250.1"/>
    <property type="gene ID" value="Bo6g122250"/>
</dbReference>
<accession>A0A0D3D1N0</accession>
<dbReference type="HOGENOM" id="CLU_1715802_0_0_1"/>
<protein>
    <submittedName>
        <fullName evidence="1">Uncharacterized protein</fullName>
    </submittedName>
</protein>
<organism evidence="1 2">
    <name type="scientific">Brassica oleracea var. oleracea</name>
    <dbReference type="NCBI Taxonomy" id="109376"/>
    <lineage>
        <taxon>Eukaryota</taxon>
        <taxon>Viridiplantae</taxon>
        <taxon>Streptophyta</taxon>
        <taxon>Embryophyta</taxon>
        <taxon>Tracheophyta</taxon>
        <taxon>Spermatophyta</taxon>
        <taxon>Magnoliopsida</taxon>
        <taxon>eudicotyledons</taxon>
        <taxon>Gunneridae</taxon>
        <taxon>Pentapetalae</taxon>
        <taxon>rosids</taxon>
        <taxon>malvids</taxon>
        <taxon>Brassicales</taxon>
        <taxon>Brassicaceae</taxon>
        <taxon>Brassiceae</taxon>
        <taxon>Brassica</taxon>
    </lineage>
</organism>